<dbReference type="EMBL" id="WBSZ01001232">
    <property type="protein sequence ID" value="KAB2504099.1"/>
    <property type="molecule type" value="Genomic_DNA"/>
</dbReference>
<feature type="non-terminal residue" evidence="2">
    <location>
        <position position="267"/>
    </location>
</feature>
<accession>A0A6L3XRK2</accession>
<feature type="chain" id="PRO_5026981574" evidence="1">
    <location>
        <begin position="24"/>
        <end position="267"/>
    </location>
</feature>
<dbReference type="SUPFAM" id="SSF48452">
    <property type="entry name" value="TPR-like"/>
    <property type="match status" value="1"/>
</dbReference>
<evidence type="ECO:0000313" key="2">
    <source>
        <dbReference type="EMBL" id="KAB2504099.1"/>
    </source>
</evidence>
<organism evidence="2 3">
    <name type="scientific">Enterobacter hormaechei</name>
    <dbReference type="NCBI Taxonomy" id="158836"/>
    <lineage>
        <taxon>Bacteria</taxon>
        <taxon>Pseudomonadati</taxon>
        <taxon>Pseudomonadota</taxon>
        <taxon>Gammaproteobacteria</taxon>
        <taxon>Enterobacterales</taxon>
        <taxon>Enterobacteriaceae</taxon>
        <taxon>Enterobacter</taxon>
        <taxon>Enterobacter cloacae complex</taxon>
    </lineage>
</organism>
<sequence>MRTFTLNLLTLSLGLALMPLAQAANSPQQRQLLEQVRLGESTQREDLVRQSLYRLELIDPNNPDVIAARFRYLLRQGDTAGAQKELDRLKGMAPDSSAYQSSRTTMLLSTPDGRQALQQARLLATTGHTQEAIAAYDKLFDGKPPSGDIATEYWNVVAKEPARRNLAINQLKKINASSPGNVPLQSSLAQLLFQSGRRDEGFAVLQEMAKSNNGRSQASDMWYQQIKDQPASSASVTALQQYLSVFSDGDNVTAARAQLEAQQKQLA</sequence>
<evidence type="ECO:0000313" key="3">
    <source>
        <dbReference type="Proteomes" id="UP000476281"/>
    </source>
</evidence>
<dbReference type="InterPro" id="IPR011990">
    <property type="entry name" value="TPR-like_helical_dom_sf"/>
</dbReference>
<feature type="signal peptide" evidence="1">
    <location>
        <begin position="1"/>
        <end position="23"/>
    </location>
</feature>
<reference evidence="2 3" key="1">
    <citation type="submission" date="2019-09" db="EMBL/GenBank/DDBJ databases">
        <title>Reversal of blaTEM antimicrobial resistance by CRISPR-Cas9 in clinical E. coli and other Enterobacteriaceae strains.</title>
        <authorList>
            <person name="Tagliaferri T."/>
            <person name="Guimaraes N."/>
            <person name="Pereira M."/>
            <person name="Felicori L."/>
            <person name="Horz H.-P."/>
            <person name="Santos S."/>
            <person name="Mendes T."/>
        </authorList>
    </citation>
    <scope>NUCLEOTIDE SEQUENCE [LARGE SCALE GENOMIC DNA]</scope>
    <source>
        <strain evidence="2 3">E2_blaTEM_MG</strain>
    </source>
</reference>
<proteinExistence type="predicted"/>
<gene>
    <name evidence="2" type="ORF">F9C29_24495</name>
</gene>
<dbReference type="AlphaFoldDB" id="A0A6L3XRK2"/>
<name>A0A6L3XRK2_9ENTR</name>
<dbReference type="Gene3D" id="1.25.40.10">
    <property type="entry name" value="Tetratricopeptide repeat domain"/>
    <property type="match status" value="1"/>
</dbReference>
<evidence type="ECO:0000256" key="1">
    <source>
        <dbReference type="SAM" id="SignalP"/>
    </source>
</evidence>
<keyword evidence="1" id="KW-0732">Signal</keyword>
<dbReference type="Proteomes" id="UP000476281">
    <property type="component" value="Unassembled WGS sequence"/>
</dbReference>
<protein>
    <submittedName>
        <fullName evidence="2">Cellulose biosynthesis protein BcsC</fullName>
    </submittedName>
</protein>
<comment type="caution">
    <text evidence="2">The sequence shown here is derived from an EMBL/GenBank/DDBJ whole genome shotgun (WGS) entry which is preliminary data.</text>
</comment>